<dbReference type="InterPro" id="IPR036388">
    <property type="entry name" value="WH-like_DNA-bd_sf"/>
</dbReference>
<comment type="caution">
    <text evidence="5">The sequence shown here is derived from an EMBL/GenBank/DDBJ whole genome shotgun (WGS) entry which is preliminary data.</text>
</comment>
<feature type="domain" description="HTH marR-type" evidence="4">
    <location>
        <begin position="1"/>
        <end position="141"/>
    </location>
</feature>
<organism evidence="5 6">
    <name type="scientific">Secundilactobacillus mixtipabuli</name>
    <dbReference type="NCBI Taxonomy" id="1435342"/>
    <lineage>
        <taxon>Bacteria</taxon>
        <taxon>Bacillati</taxon>
        <taxon>Bacillota</taxon>
        <taxon>Bacilli</taxon>
        <taxon>Lactobacillales</taxon>
        <taxon>Lactobacillaceae</taxon>
        <taxon>Secundilactobacillus</taxon>
    </lineage>
</organism>
<protein>
    <submittedName>
        <fullName evidence="5">MarR family transcriptional regulator</fullName>
    </submittedName>
</protein>
<dbReference type="RefSeq" id="WP_089109688.1">
    <property type="nucleotide sequence ID" value="NZ_BCMF01000009.1"/>
</dbReference>
<dbReference type="OrthoDB" id="2288024at2"/>
<dbReference type="PROSITE" id="PS01117">
    <property type="entry name" value="HTH_MARR_1"/>
    <property type="match status" value="1"/>
</dbReference>
<gene>
    <name evidence="5" type="primary">marR_12</name>
    <name evidence="5" type="ORF">IWT30_01879</name>
</gene>
<evidence type="ECO:0000256" key="1">
    <source>
        <dbReference type="ARBA" id="ARBA00023015"/>
    </source>
</evidence>
<evidence type="ECO:0000313" key="6">
    <source>
        <dbReference type="Proteomes" id="UP000198374"/>
    </source>
</evidence>
<dbReference type="PROSITE" id="PS50995">
    <property type="entry name" value="HTH_MARR_2"/>
    <property type="match status" value="1"/>
</dbReference>
<dbReference type="Pfam" id="PF12802">
    <property type="entry name" value="MarR_2"/>
    <property type="match status" value="1"/>
</dbReference>
<sequence>MAAKRFDLNSCMMFITTRSSKLFATKFNQALKTENIARSEWMSLFYIDQHQPLTQRQLSDLVGITGPSMVKVINKLVTRELIISEQSRTDKRERLISLTADGERLLKETLPIASQFQDAVTDGISQRDLDKVADVMDKMVENASKL</sequence>
<evidence type="ECO:0000256" key="3">
    <source>
        <dbReference type="ARBA" id="ARBA00023163"/>
    </source>
</evidence>
<keyword evidence="2" id="KW-0238">DNA-binding</keyword>
<dbReference type="Gene3D" id="1.10.10.10">
    <property type="entry name" value="Winged helix-like DNA-binding domain superfamily/Winged helix DNA-binding domain"/>
    <property type="match status" value="1"/>
</dbReference>
<dbReference type="SUPFAM" id="SSF46785">
    <property type="entry name" value="Winged helix' DNA-binding domain"/>
    <property type="match status" value="1"/>
</dbReference>
<keyword evidence="3" id="KW-0804">Transcription</keyword>
<dbReference type="GO" id="GO:0003700">
    <property type="term" value="F:DNA-binding transcription factor activity"/>
    <property type="evidence" value="ECO:0007669"/>
    <property type="project" value="InterPro"/>
</dbReference>
<evidence type="ECO:0000256" key="2">
    <source>
        <dbReference type="ARBA" id="ARBA00023125"/>
    </source>
</evidence>
<proteinExistence type="predicted"/>
<reference evidence="5 6" key="1">
    <citation type="submission" date="2015-11" db="EMBL/GenBank/DDBJ databases">
        <title>Draft genome sequences of new species of the genus Lactobacillus isolated from orchardgrass silage.</title>
        <authorList>
            <person name="Tohno M."/>
            <person name="Tanizawa Y."/>
            <person name="Arita M."/>
        </authorList>
    </citation>
    <scope>NUCLEOTIDE SEQUENCE [LARGE SCALE GENOMIC DNA]</scope>
    <source>
        <strain evidence="5 6">IWT30</strain>
    </source>
</reference>
<name>A0A1Z5IDQ5_9LACO</name>
<evidence type="ECO:0000313" key="5">
    <source>
        <dbReference type="EMBL" id="GAW99899.1"/>
    </source>
</evidence>
<dbReference type="GO" id="GO:0003677">
    <property type="term" value="F:DNA binding"/>
    <property type="evidence" value="ECO:0007669"/>
    <property type="project" value="UniProtKB-KW"/>
</dbReference>
<dbReference type="Proteomes" id="UP000198374">
    <property type="component" value="Unassembled WGS sequence"/>
</dbReference>
<dbReference type="InterPro" id="IPR036390">
    <property type="entry name" value="WH_DNA-bd_sf"/>
</dbReference>
<dbReference type="AlphaFoldDB" id="A0A1Z5IDQ5"/>
<dbReference type="PANTHER" id="PTHR42756">
    <property type="entry name" value="TRANSCRIPTIONAL REGULATOR, MARR"/>
    <property type="match status" value="1"/>
</dbReference>
<dbReference type="InterPro" id="IPR000835">
    <property type="entry name" value="HTH_MarR-typ"/>
</dbReference>
<dbReference type="EMBL" id="BCMF01000009">
    <property type="protein sequence ID" value="GAW99899.1"/>
    <property type="molecule type" value="Genomic_DNA"/>
</dbReference>
<accession>A0A1Z5IDQ5</accession>
<keyword evidence="6" id="KW-1185">Reference proteome</keyword>
<keyword evidence="1" id="KW-0805">Transcription regulation</keyword>
<dbReference type="PRINTS" id="PR00598">
    <property type="entry name" value="HTHMARR"/>
</dbReference>
<dbReference type="PANTHER" id="PTHR42756:SF1">
    <property type="entry name" value="TRANSCRIPTIONAL REPRESSOR OF EMRAB OPERON"/>
    <property type="match status" value="1"/>
</dbReference>
<dbReference type="SMART" id="SM00347">
    <property type="entry name" value="HTH_MARR"/>
    <property type="match status" value="1"/>
</dbReference>
<evidence type="ECO:0000259" key="4">
    <source>
        <dbReference type="PROSITE" id="PS50995"/>
    </source>
</evidence>
<dbReference type="InterPro" id="IPR023187">
    <property type="entry name" value="Tscrpt_reg_MarR-type_CS"/>
</dbReference>